<dbReference type="SUPFAM" id="SSF52980">
    <property type="entry name" value="Restriction endonuclease-like"/>
    <property type="match status" value="1"/>
</dbReference>
<dbReference type="InterPro" id="IPR011856">
    <property type="entry name" value="tRNA_endonuc-like_dom_sf"/>
</dbReference>
<dbReference type="PANTHER" id="PTHR34039">
    <property type="entry name" value="UPF0102 PROTEIN YRAN"/>
    <property type="match status" value="1"/>
</dbReference>
<dbReference type="NCBIfam" id="TIGR00252">
    <property type="entry name" value="YraN family protein"/>
    <property type="match status" value="1"/>
</dbReference>
<organism evidence="3 4">
    <name type="scientific">Eikenella corrodens</name>
    <dbReference type="NCBI Taxonomy" id="539"/>
    <lineage>
        <taxon>Bacteria</taxon>
        <taxon>Pseudomonadati</taxon>
        <taxon>Pseudomonadota</taxon>
        <taxon>Betaproteobacteria</taxon>
        <taxon>Neisseriales</taxon>
        <taxon>Neisseriaceae</taxon>
        <taxon>Eikenella</taxon>
    </lineage>
</organism>
<evidence type="ECO:0000313" key="4">
    <source>
        <dbReference type="Proteomes" id="UP000078003"/>
    </source>
</evidence>
<comment type="caution">
    <text evidence="3">The sequence shown here is derived from an EMBL/GenBank/DDBJ whole genome shotgun (WGS) entry which is preliminary data.</text>
</comment>
<dbReference type="HAMAP" id="MF_00048">
    <property type="entry name" value="UPF0102"/>
    <property type="match status" value="1"/>
</dbReference>
<dbReference type="CDD" id="cd20736">
    <property type="entry name" value="PoNe_Nuclease"/>
    <property type="match status" value="1"/>
</dbReference>
<sequence>MRLNHAAGQAAEDTAAGYLKKQGCRILARNWHCRYGEIDIIAEQGGVYLFVEVRQRRSQSFGGAAASITPAKLAKLSRSAESWLQQNAPNKPCRIDAILIEGDQPPQWLQNIGGY</sequence>
<dbReference type="NCBIfam" id="NF009154">
    <property type="entry name" value="PRK12497.3-3"/>
    <property type="match status" value="1"/>
</dbReference>
<name>A0A1A9RCS4_EIKCO</name>
<protein>
    <recommendedName>
        <fullName evidence="2">UPF0102 protein A7P85_07400</fullName>
    </recommendedName>
</protein>
<dbReference type="NCBIfam" id="NF009150">
    <property type="entry name" value="PRK12497.1-3"/>
    <property type="match status" value="1"/>
</dbReference>
<dbReference type="RefSeq" id="WP_064104550.1">
    <property type="nucleotide sequence ID" value="NZ_LXSF01000008.1"/>
</dbReference>
<dbReference type="Proteomes" id="UP000078003">
    <property type="component" value="Unassembled WGS sequence"/>
</dbReference>
<dbReference type="InterPro" id="IPR003509">
    <property type="entry name" value="UPF0102_YraN-like"/>
</dbReference>
<evidence type="ECO:0000256" key="2">
    <source>
        <dbReference type="HAMAP-Rule" id="MF_00048"/>
    </source>
</evidence>
<reference evidence="4" key="1">
    <citation type="submission" date="2016-05" db="EMBL/GenBank/DDBJ databases">
        <title>Draft genome of Corynebacterium afermentans subsp. afermentans LCDC 88199T.</title>
        <authorList>
            <person name="Bernier A.-M."/>
            <person name="Bernard K."/>
        </authorList>
    </citation>
    <scope>NUCLEOTIDE SEQUENCE [LARGE SCALE GENOMIC DNA]</scope>
    <source>
        <strain evidence="4">NML01-0328</strain>
    </source>
</reference>
<proteinExistence type="inferred from homology"/>
<comment type="similarity">
    <text evidence="1 2">Belongs to the UPF0102 family.</text>
</comment>
<dbReference type="InterPro" id="IPR011335">
    <property type="entry name" value="Restrct_endonuc-II-like"/>
</dbReference>
<dbReference type="Pfam" id="PF02021">
    <property type="entry name" value="UPF0102"/>
    <property type="match status" value="1"/>
</dbReference>
<evidence type="ECO:0000256" key="1">
    <source>
        <dbReference type="ARBA" id="ARBA00006738"/>
    </source>
</evidence>
<gene>
    <name evidence="3" type="ORF">A7P85_07400</name>
</gene>
<evidence type="ECO:0000313" key="3">
    <source>
        <dbReference type="EMBL" id="OAM16042.1"/>
    </source>
</evidence>
<dbReference type="PANTHER" id="PTHR34039:SF1">
    <property type="entry name" value="UPF0102 PROTEIN YRAN"/>
    <property type="match status" value="1"/>
</dbReference>
<dbReference type="EMBL" id="LXSF01000008">
    <property type="protein sequence ID" value="OAM16042.1"/>
    <property type="molecule type" value="Genomic_DNA"/>
</dbReference>
<dbReference type="GO" id="GO:0003676">
    <property type="term" value="F:nucleic acid binding"/>
    <property type="evidence" value="ECO:0007669"/>
    <property type="project" value="InterPro"/>
</dbReference>
<dbReference type="Gene3D" id="3.40.1350.10">
    <property type="match status" value="1"/>
</dbReference>
<dbReference type="AlphaFoldDB" id="A0A1A9RCS4"/>
<accession>A0A1A9RCS4</accession>